<dbReference type="PROSITE" id="PS50082">
    <property type="entry name" value="WD_REPEATS_2"/>
    <property type="match status" value="1"/>
</dbReference>
<comment type="similarity">
    <text evidence="6">Belongs to the WD repeat WDR6 family.</text>
</comment>
<evidence type="ECO:0000313" key="10">
    <source>
        <dbReference type="Proteomes" id="UP001168972"/>
    </source>
</evidence>
<keyword evidence="2" id="KW-0963">Cytoplasm</keyword>
<feature type="repeat" description="WD" evidence="8">
    <location>
        <begin position="184"/>
        <end position="217"/>
    </location>
</feature>
<accession>A0AA39FCI6</accession>
<dbReference type="EMBL" id="JAQQBR010001832">
    <property type="protein sequence ID" value="KAK0167042.1"/>
    <property type="molecule type" value="Genomic_DNA"/>
</dbReference>
<comment type="caution">
    <text evidence="9">The sequence shown here is derived from an EMBL/GenBank/DDBJ whole genome shotgun (WGS) entry which is preliminary data.</text>
</comment>
<evidence type="ECO:0000256" key="7">
    <source>
        <dbReference type="ARBA" id="ARBA00040154"/>
    </source>
</evidence>
<evidence type="ECO:0000313" key="9">
    <source>
        <dbReference type="EMBL" id="KAK0167042.1"/>
    </source>
</evidence>
<dbReference type="Proteomes" id="UP001168972">
    <property type="component" value="Unassembled WGS sequence"/>
</dbReference>
<organism evidence="9 10">
    <name type="scientific">Microctonus hyperodae</name>
    <name type="common">Parasitoid wasp</name>
    <dbReference type="NCBI Taxonomy" id="165561"/>
    <lineage>
        <taxon>Eukaryota</taxon>
        <taxon>Metazoa</taxon>
        <taxon>Ecdysozoa</taxon>
        <taxon>Arthropoda</taxon>
        <taxon>Hexapoda</taxon>
        <taxon>Insecta</taxon>
        <taxon>Pterygota</taxon>
        <taxon>Neoptera</taxon>
        <taxon>Endopterygota</taxon>
        <taxon>Hymenoptera</taxon>
        <taxon>Apocrita</taxon>
        <taxon>Ichneumonoidea</taxon>
        <taxon>Braconidae</taxon>
        <taxon>Euphorinae</taxon>
        <taxon>Microctonus</taxon>
    </lineage>
</organism>
<evidence type="ECO:0000256" key="5">
    <source>
        <dbReference type="ARBA" id="ARBA00022737"/>
    </source>
</evidence>
<comment type="subcellular location">
    <subcellularLocation>
        <location evidence="1">Cytoplasm</location>
    </subcellularLocation>
</comment>
<dbReference type="SMART" id="SM00320">
    <property type="entry name" value="WD40"/>
    <property type="match status" value="9"/>
</dbReference>
<dbReference type="GO" id="GO:0030488">
    <property type="term" value="P:tRNA methylation"/>
    <property type="evidence" value="ECO:0007669"/>
    <property type="project" value="TreeGrafter"/>
</dbReference>
<keyword evidence="4" id="KW-0819">tRNA processing</keyword>
<keyword evidence="3 8" id="KW-0853">WD repeat</keyword>
<evidence type="ECO:0000256" key="6">
    <source>
        <dbReference type="ARBA" id="ARBA00038255"/>
    </source>
</evidence>
<sequence>MYPVGLCCDVLAIRCIEKFIVAAIGNQLHIFHQPTKKCVDIINTNHGDNIHEIIGDIGDELIVFGGRCLTVFKFQIKDEQIIVEKKSSHYFNDWIIAASIISDDVEENICILFAHNNLCTYNILTKHIENIRCEEKCILYAGFISIHNSNEIIIFSGTVFQEILIWKINIKNKYSSDIPVSHRLKGHKGVIFSIFYSPLLKLITSTSDDRTIRVWEITDEFNKSLQNFNWDNVQINLKTTIYGHSARVWRSIILDDDIISIGEDSLICIWSLNGELRNKIVAHDGATIWSISISEDNSTIFTGGADGALNSWPLIQNQSSILIPALTFDEKKIPKHICYLKSGLLVVFFDNGELVTYSDQNHLPKDSFHLSRYQNYCIMKVSLDRTRIALASSDGYVDLFDESTTECTLQFSKKSERIIDSKIFSLHWLDNEIMMICGAQGRLMIIKINRDKIFEVQYEFILPPSRERWTTAAIIVGNLLVCGDRAGSIFTFLMQSNNKKEPLQIFSRIHGHLGVQSFGIIGNKLTSTGRDGLLRFHKIINNCDTYLQPLHRKKMPMEWVSRTLKTHDDFYILGFKEIEFMIYSTRLNRLILRIICGGGHRSWDCVFTNNLINFACIRNKQIHTLDNVSCSISDSLLTGYHTKEIHTLERLDTATNHNIFVSGSEDCTFRIASIEKSNYNNKYNIKPLERYDGHISNVKSIAVLNLENDKNCTKNIVFTGGGRAQLKIWEINIDSYKNELSQDNLTVIEKTAFMLRGTDKARRKTWLDNNQPFFMDPETRFMNISANFHPSNNNIIILFIACSDGFIRILLYNINCNNLKLITGIPYHHRCIIKIHTFIHEDELILMSMATDGFVNFWSMNSTIEEASLNDHDKYIERESTLIPFDKWKAHQSGINGYDFRRSKFNEYYLATGGDDNKVNLFIFTTEVSITKQISVRILATWDSNSIHSAQITGIKFIDDNKLLSAGIDQKIVMYHYTYEESCLVVSPIKTIMTFVSDIQGITLIDNKNCNEQMICVYGKGLGVISLND</sequence>
<dbReference type="InterPro" id="IPR001680">
    <property type="entry name" value="WD40_rpt"/>
</dbReference>
<evidence type="ECO:0000256" key="8">
    <source>
        <dbReference type="PROSITE-ProRule" id="PRU00221"/>
    </source>
</evidence>
<dbReference type="PROSITE" id="PS50294">
    <property type="entry name" value="WD_REPEATS_REGION"/>
    <property type="match status" value="1"/>
</dbReference>
<dbReference type="PANTHER" id="PTHR14344:SF3">
    <property type="entry name" value="WD REPEAT-CONTAINING PROTEIN 6"/>
    <property type="match status" value="1"/>
</dbReference>
<dbReference type="InterPro" id="IPR015943">
    <property type="entry name" value="WD40/YVTN_repeat-like_dom_sf"/>
</dbReference>
<reference evidence="9" key="2">
    <citation type="submission" date="2023-03" db="EMBL/GenBank/DDBJ databases">
        <authorList>
            <person name="Inwood S.N."/>
            <person name="Skelly J.G."/>
            <person name="Guhlin J."/>
            <person name="Harrop T.W.R."/>
            <person name="Goldson S.G."/>
            <person name="Dearden P.K."/>
        </authorList>
    </citation>
    <scope>NUCLEOTIDE SEQUENCE</scope>
    <source>
        <strain evidence="9">Lincoln</strain>
        <tissue evidence="9">Whole body</tissue>
    </source>
</reference>
<reference evidence="9" key="1">
    <citation type="journal article" date="2023" name="bioRxiv">
        <title>Scaffold-level genome assemblies of two parasitoid biocontrol wasps reveal the parthenogenesis mechanism and an associated novel virus.</title>
        <authorList>
            <person name="Inwood S."/>
            <person name="Skelly J."/>
            <person name="Guhlin J."/>
            <person name="Harrop T."/>
            <person name="Goldson S."/>
            <person name="Dearden P."/>
        </authorList>
    </citation>
    <scope>NUCLEOTIDE SEQUENCE</scope>
    <source>
        <strain evidence="9">Lincoln</strain>
        <tissue evidence="9">Whole body</tissue>
    </source>
</reference>
<dbReference type="InterPro" id="IPR051973">
    <property type="entry name" value="tRNA_Anticodon_Mtase-Reg"/>
</dbReference>
<dbReference type="InterPro" id="IPR036322">
    <property type="entry name" value="WD40_repeat_dom_sf"/>
</dbReference>
<gene>
    <name evidence="9" type="ORF">PV327_004490</name>
</gene>
<evidence type="ECO:0000256" key="1">
    <source>
        <dbReference type="ARBA" id="ARBA00004496"/>
    </source>
</evidence>
<keyword evidence="10" id="KW-1185">Reference proteome</keyword>
<dbReference type="GO" id="GO:0005737">
    <property type="term" value="C:cytoplasm"/>
    <property type="evidence" value="ECO:0007669"/>
    <property type="project" value="UniProtKB-SubCell"/>
</dbReference>
<dbReference type="InterPro" id="IPR019775">
    <property type="entry name" value="WD40_repeat_CS"/>
</dbReference>
<dbReference type="PROSITE" id="PS00678">
    <property type="entry name" value="WD_REPEATS_1"/>
    <property type="match status" value="1"/>
</dbReference>
<dbReference type="AlphaFoldDB" id="A0AA39FCI6"/>
<name>A0AA39FCI6_MICHY</name>
<evidence type="ECO:0000256" key="2">
    <source>
        <dbReference type="ARBA" id="ARBA00022490"/>
    </source>
</evidence>
<dbReference type="Gene3D" id="2.130.10.10">
    <property type="entry name" value="YVTN repeat-like/Quinoprotein amine dehydrogenase"/>
    <property type="match status" value="4"/>
</dbReference>
<dbReference type="PANTHER" id="PTHR14344">
    <property type="entry name" value="WD REPEAT PROTEIN"/>
    <property type="match status" value="1"/>
</dbReference>
<proteinExistence type="inferred from homology"/>
<evidence type="ECO:0000256" key="4">
    <source>
        <dbReference type="ARBA" id="ARBA00022694"/>
    </source>
</evidence>
<evidence type="ECO:0000256" key="3">
    <source>
        <dbReference type="ARBA" id="ARBA00022574"/>
    </source>
</evidence>
<protein>
    <recommendedName>
        <fullName evidence="7">tRNA (34-2'-O)-methyltransferase regulator WDR6</fullName>
    </recommendedName>
</protein>
<dbReference type="Pfam" id="PF00400">
    <property type="entry name" value="WD40"/>
    <property type="match status" value="2"/>
</dbReference>
<dbReference type="SUPFAM" id="SSF50978">
    <property type="entry name" value="WD40 repeat-like"/>
    <property type="match status" value="3"/>
</dbReference>
<keyword evidence="5" id="KW-0677">Repeat</keyword>